<comment type="caution">
    <text evidence="1">The sequence shown here is derived from an EMBL/GenBank/DDBJ whole genome shotgun (WGS) entry which is preliminary data.</text>
</comment>
<evidence type="ECO:0000313" key="2">
    <source>
        <dbReference type="Proteomes" id="UP000299102"/>
    </source>
</evidence>
<evidence type="ECO:0000313" key="1">
    <source>
        <dbReference type="EMBL" id="GBP01244.1"/>
    </source>
</evidence>
<gene>
    <name evidence="1" type="ORF">EVAR_97833_1</name>
</gene>
<name>A0A4C1SGU8_EUMVA</name>
<organism evidence="1 2">
    <name type="scientific">Eumeta variegata</name>
    <name type="common">Bagworm moth</name>
    <name type="synonym">Eumeta japonica</name>
    <dbReference type="NCBI Taxonomy" id="151549"/>
    <lineage>
        <taxon>Eukaryota</taxon>
        <taxon>Metazoa</taxon>
        <taxon>Ecdysozoa</taxon>
        <taxon>Arthropoda</taxon>
        <taxon>Hexapoda</taxon>
        <taxon>Insecta</taxon>
        <taxon>Pterygota</taxon>
        <taxon>Neoptera</taxon>
        <taxon>Endopterygota</taxon>
        <taxon>Lepidoptera</taxon>
        <taxon>Glossata</taxon>
        <taxon>Ditrysia</taxon>
        <taxon>Tineoidea</taxon>
        <taxon>Psychidae</taxon>
        <taxon>Oiketicinae</taxon>
        <taxon>Eumeta</taxon>
    </lineage>
</organism>
<keyword evidence="2" id="KW-1185">Reference proteome</keyword>
<dbReference type="AlphaFoldDB" id="A0A4C1SGU8"/>
<dbReference type="Proteomes" id="UP000299102">
    <property type="component" value="Unassembled WGS sequence"/>
</dbReference>
<accession>A0A4C1SGU8</accession>
<reference evidence="1 2" key="1">
    <citation type="journal article" date="2019" name="Commun. Biol.">
        <title>The bagworm genome reveals a unique fibroin gene that provides high tensile strength.</title>
        <authorList>
            <person name="Kono N."/>
            <person name="Nakamura H."/>
            <person name="Ohtoshi R."/>
            <person name="Tomita M."/>
            <person name="Numata K."/>
            <person name="Arakawa K."/>
        </authorList>
    </citation>
    <scope>NUCLEOTIDE SEQUENCE [LARGE SCALE GENOMIC DNA]</scope>
</reference>
<proteinExistence type="predicted"/>
<sequence length="88" mass="10108">MKIEIDRYKTSSDELQKCVGQIVEENRVLQMDVGTLKSIMASLESACNNQRQILDAVAASRFTFLYRLRPRMRNTNLVFHSGRSQEVA</sequence>
<dbReference type="EMBL" id="BGZK01003435">
    <property type="protein sequence ID" value="GBP01244.1"/>
    <property type="molecule type" value="Genomic_DNA"/>
</dbReference>
<protein>
    <submittedName>
        <fullName evidence="1">Uncharacterized protein</fullName>
    </submittedName>
</protein>